<dbReference type="SUPFAM" id="SSF52540">
    <property type="entry name" value="P-loop containing nucleoside triphosphate hydrolases"/>
    <property type="match status" value="2"/>
</dbReference>
<keyword evidence="2 4" id="KW-0067">ATP-binding</keyword>
<gene>
    <name evidence="4" type="ORF">U1T56_04470</name>
</gene>
<dbReference type="InterPro" id="IPR003593">
    <property type="entry name" value="AAA+_ATPase"/>
</dbReference>
<comment type="caution">
    <text evidence="4">The sequence shown here is derived from an EMBL/GenBank/DDBJ whole genome shotgun (WGS) entry which is preliminary data.</text>
</comment>
<dbReference type="CDD" id="cd03216">
    <property type="entry name" value="ABC_Carb_Monos_I"/>
    <property type="match status" value="1"/>
</dbReference>
<dbReference type="Proteomes" id="UP001375743">
    <property type="component" value="Unassembled WGS sequence"/>
</dbReference>
<dbReference type="SMART" id="SM00382">
    <property type="entry name" value="AAA"/>
    <property type="match status" value="1"/>
</dbReference>
<evidence type="ECO:0000313" key="4">
    <source>
        <dbReference type="EMBL" id="MEK0082392.1"/>
    </source>
</evidence>
<protein>
    <submittedName>
        <fullName evidence="4">ABC transporter ATP-binding protein</fullName>
    </submittedName>
</protein>
<dbReference type="GO" id="GO:0005524">
    <property type="term" value="F:ATP binding"/>
    <property type="evidence" value="ECO:0007669"/>
    <property type="project" value="UniProtKB-KW"/>
</dbReference>
<dbReference type="PANTHER" id="PTHR43790:SF4">
    <property type="entry name" value="GUANOSINE IMPORT ATP-BINDING PROTEIN NUPO"/>
    <property type="match status" value="1"/>
</dbReference>
<dbReference type="InterPro" id="IPR017871">
    <property type="entry name" value="ABC_transporter-like_CS"/>
</dbReference>
<dbReference type="PROSITE" id="PS00211">
    <property type="entry name" value="ABC_TRANSPORTER_1"/>
    <property type="match status" value="2"/>
</dbReference>
<dbReference type="InterPro" id="IPR050107">
    <property type="entry name" value="ABC_carbohydrate_import_ATPase"/>
</dbReference>
<evidence type="ECO:0000256" key="1">
    <source>
        <dbReference type="ARBA" id="ARBA00022741"/>
    </source>
</evidence>
<proteinExistence type="predicted"/>
<name>A0ABU8XMJ8_9PROT</name>
<dbReference type="CDD" id="cd03215">
    <property type="entry name" value="ABC_Carb_Monos_II"/>
    <property type="match status" value="1"/>
</dbReference>
<dbReference type="InterPro" id="IPR003439">
    <property type="entry name" value="ABC_transporter-like_ATP-bd"/>
</dbReference>
<feature type="domain" description="ABC transporter" evidence="3">
    <location>
        <begin position="14"/>
        <end position="245"/>
    </location>
</feature>
<feature type="domain" description="ABC transporter" evidence="3">
    <location>
        <begin position="265"/>
        <end position="509"/>
    </location>
</feature>
<dbReference type="InterPro" id="IPR027417">
    <property type="entry name" value="P-loop_NTPase"/>
</dbReference>
<organism evidence="4 5">
    <name type="scientific">Benzoatithermus flavus</name>
    <dbReference type="NCBI Taxonomy" id="3108223"/>
    <lineage>
        <taxon>Bacteria</taxon>
        <taxon>Pseudomonadati</taxon>
        <taxon>Pseudomonadota</taxon>
        <taxon>Alphaproteobacteria</taxon>
        <taxon>Geminicoccales</taxon>
        <taxon>Geminicoccaceae</taxon>
        <taxon>Benzoatithermus</taxon>
    </lineage>
</organism>
<dbReference type="PROSITE" id="PS50893">
    <property type="entry name" value="ABC_TRANSPORTER_2"/>
    <property type="match status" value="2"/>
</dbReference>
<dbReference type="Pfam" id="PF00005">
    <property type="entry name" value="ABC_tran"/>
    <property type="match status" value="2"/>
</dbReference>
<dbReference type="PANTHER" id="PTHR43790">
    <property type="entry name" value="CARBOHYDRATE TRANSPORT ATP-BINDING PROTEIN MG119-RELATED"/>
    <property type="match status" value="1"/>
</dbReference>
<keyword evidence="1" id="KW-0547">Nucleotide-binding</keyword>
<keyword evidence="5" id="KW-1185">Reference proteome</keyword>
<evidence type="ECO:0000256" key="2">
    <source>
        <dbReference type="ARBA" id="ARBA00022840"/>
    </source>
</evidence>
<dbReference type="EMBL" id="JBBLZC010000003">
    <property type="protein sequence ID" value="MEK0082392.1"/>
    <property type="molecule type" value="Genomic_DNA"/>
</dbReference>
<evidence type="ECO:0000259" key="3">
    <source>
        <dbReference type="PROSITE" id="PS50893"/>
    </source>
</evidence>
<reference evidence="4 5" key="1">
    <citation type="submission" date="2024-01" db="EMBL/GenBank/DDBJ databases">
        <title>Multi-omics insights into the function and evolution of sodium benzoate biodegradation pathways in Benzoatithermus flavus gen. nov., sp. nov. from hot spring.</title>
        <authorList>
            <person name="Hu C.-J."/>
            <person name="Li W.-J."/>
        </authorList>
    </citation>
    <scope>NUCLEOTIDE SEQUENCE [LARGE SCALE GENOMIC DNA]</scope>
    <source>
        <strain evidence="4 5">SYSU G07066</strain>
    </source>
</reference>
<dbReference type="RefSeq" id="WP_418158243.1">
    <property type="nucleotide sequence ID" value="NZ_JBBLZC010000003.1"/>
</dbReference>
<sequence length="525" mass="55519">MSEVGTAVSVPSRLELRGITKRFPGVLANDAVSVKVQPGEIHALLGENGAGKSTLVKIIYGVLHADEGEIFWDGKPVHIADPHAARALGIGMVFQHFSLFESMTVLENVALGVDGATDMKALSARVREVSHAYGLPLEPSRAVHTLSVGERQRIEIVRCLLQSPRLLIMDEPTSVLTPQEVEKLFETLRQLAAEGCSILYISHKLHEIKALCDRATILRGGKVVAECDPKLETAKSMAQLMIGAEIRTLARREAGAGTGKPRLVVEGLDLPSEEPHGVDLKRIGFEVRAGEIFGIAGVAGNGQNELLMALSGERIAPHDNAVLIDGRPAGRLDAAKRRALGLCCVPEERNGHAAVPEMSLVENGVLSGHERMGLVAGGILRLQKARDFAARIVREFDVRTPGVDTLARSLSGGNLQKFVVGREILQNPGVLVVSQPTWGVDAGAAAAIHQALLTLAGNGAAVLVISQDLDELLMLTNRLAVINVGVLSDPLPTASASVEEIGLLMGGLHGMGGADTNHGGLAHVA</sequence>
<accession>A0ABU8XMJ8</accession>
<evidence type="ECO:0000313" key="5">
    <source>
        <dbReference type="Proteomes" id="UP001375743"/>
    </source>
</evidence>
<dbReference type="Gene3D" id="3.40.50.300">
    <property type="entry name" value="P-loop containing nucleotide triphosphate hydrolases"/>
    <property type="match status" value="2"/>
</dbReference>